<dbReference type="Pfam" id="PF00005">
    <property type="entry name" value="ABC_tran"/>
    <property type="match status" value="2"/>
</dbReference>
<feature type="region of interest" description="Disordered" evidence="5">
    <location>
        <begin position="261"/>
        <end position="289"/>
    </location>
</feature>
<reference evidence="8" key="1">
    <citation type="journal article" date="2019" name="Int. J. Syst. Evol. Microbiol.">
        <title>The Global Catalogue of Microorganisms (GCM) 10K type strain sequencing project: providing services to taxonomists for standard genome sequencing and annotation.</title>
        <authorList>
            <consortium name="The Broad Institute Genomics Platform"/>
            <consortium name="The Broad Institute Genome Sequencing Center for Infectious Disease"/>
            <person name="Wu L."/>
            <person name="Ma J."/>
        </authorList>
    </citation>
    <scope>NUCLEOTIDE SEQUENCE [LARGE SCALE GENOMIC DNA]</scope>
    <source>
        <strain evidence="8">JCM 14549</strain>
    </source>
</reference>
<evidence type="ECO:0000256" key="1">
    <source>
        <dbReference type="ARBA" id="ARBA00005417"/>
    </source>
</evidence>
<dbReference type="InterPro" id="IPR050319">
    <property type="entry name" value="ABC_transp_ATP-bind"/>
</dbReference>
<dbReference type="InterPro" id="IPR003593">
    <property type="entry name" value="AAA+_ATPase"/>
</dbReference>
<evidence type="ECO:0000256" key="2">
    <source>
        <dbReference type="ARBA" id="ARBA00022448"/>
    </source>
</evidence>
<evidence type="ECO:0000313" key="8">
    <source>
        <dbReference type="Proteomes" id="UP001403094"/>
    </source>
</evidence>
<dbReference type="PANTHER" id="PTHR43776:SF7">
    <property type="entry name" value="D,D-DIPEPTIDE TRANSPORT ATP-BINDING PROTEIN DDPF-RELATED"/>
    <property type="match status" value="1"/>
</dbReference>
<evidence type="ECO:0000313" key="7">
    <source>
        <dbReference type="EMBL" id="GAA2063342.1"/>
    </source>
</evidence>
<gene>
    <name evidence="7" type="ORF">GCM10009757_48200</name>
</gene>
<protein>
    <submittedName>
        <fullName evidence="7">ABC transporter ATP-binding protein</fullName>
    </submittedName>
</protein>
<dbReference type="Pfam" id="PF08352">
    <property type="entry name" value="oligo_HPY"/>
    <property type="match status" value="2"/>
</dbReference>
<dbReference type="SMART" id="SM00382">
    <property type="entry name" value="AAA"/>
    <property type="match status" value="2"/>
</dbReference>
<keyword evidence="4 7" id="KW-0067">ATP-binding</keyword>
<dbReference type="SUPFAM" id="SSF52540">
    <property type="entry name" value="P-loop containing nucleoside triphosphate hydrolases"/>
    <property type="match status" value="2"/>
</dbReference>
<dbReference type="PANTHER" id="PTHR43776">
    <property type="entry name" value="TRANSPORT ATP-BINDING PROTEIN"/>
    <property type="match status" value="1"/>
</dbReference>
<dbReference type="PROSITE" id="PS00211">
    <property type="entry name" value="ABC_TRANSPORTER_1"/>
    <property type="match status" value="1"/>
</dbReference>
<comment type="similarity">
    <text evidence="1">Belongs to the ABC transporter superfamily.</text>
</comment>
<sequence>MSAETVLRLDGLTVRHPARGGEVTAVEDISLTVPAGRCVALVGESGSGKSTTLNALLGLTPATARTRVRRLEFADAPGGAPRPVTDPAALRGRSVGLVPQDPARALDPLVRIEGHFAELYRHFTGLKDRAEARRRTVAALAAVGVDRPEARLRQYPHELSGGLLQRVLVALALTGEPRLLLADEPTSNLDVTVQRRVLDLFDALRAERGLALLLVTHDLAVASQRADELIVLRGGRVVESGPTDRVIGAPRHPYTRQLVTSLPGRLPRTARPAAGTAAGTDAAPAAGTGDGPPVVLAARGLAKSYPGARGSGLVAAVRGVDLTLRRGRTLAVVGESGAGKTTLLRLLTGLERPDAGTVLLDGTPVGTGRRARVAFTRRVQLVHQNPAGSLNPALTIGRIIAEPLAAHRIGTARHRAERARALLEAVGLPAGFAAQRPARLSGGQAQRVAIARALALEPEVLVLDEPVSALDQAVQLALLELLDGLQRRLGIALLLVTHDLGVVRATADEVLVLHRGRTEEAGLADALFAAPTSPYTRALLDAVPALRLPVTPPFHERTPSS</sequence>
<dbReference type="InterPro" id="IPR003439">
    <property type="entry name" value="ABC_transporter-like_ATP-bd"/>
</dbReference>
<dbReference type="EMBL" id="BAAANQ010000013">
    <property type="protein sequence ID" value="GAA2063342.1"/>
    <property type="molecule type" value="Genomic_DNA"/>
</dbReference>
<keyword evidence="2" id="KW-0813">Transport</keyword>
<dbReference type="CDD" id="cd03257">
    <property type="entry name" value="ABC_NikE_OppD_transporters"/>
    <property type="match status" value="2"/>
</dbReference>
<name>A0ABP5H3L0_9ACTN</name>
<comment type="caution">
    <text evidence="7">The sequence shown here is derived from an EMBL/GenBank/DDBJ whole genome shotgun (WGS) entry which is preliminary data.</text>
</comment>
<feature type="domain" description="ABC transporter" evidence="6">
    <location>
        <begin position="7"/>
        <end position="259"/>
    </location>
</feature>
<dbReference type="RefSeq" id="WP_346071581.1">
    <property type="nucleotide sequence ID" value="NZ_BAAANQ010000013.1"/>
</dbReference>
<keyword evidence="8" id="KW-1185">Reference proteome</keyword>
<proteinExistence type="inferred from homology"/>
<dbReference type="InterPro" id="IPR027417">
    <property type="entry name" value="P-loop_NTPase"/>
</dbReference>
<feature type="compositionally biased region" description="Low complexity" evidence="5">
    <location>
        <begin position="262"/>
        <end position="289"/>
    </location>
</feature>
<dbReference type="InterPro" id="IPR017871">
    <property type="entry name" value="ABC_transporter-like_CS"/>
</dbReference>
<dbReference type="PROSITE" id="PS50893">
    <property type="entry name" value="ABC_TRANSPORTER_2"/>
    <property type="match status" value="2"/>
</dbReference>
<keyword evidence="3" id="KW-0547">Nucleotide-binding</keyword>
<accession>A0ABP5H3L0</accession>
<dbReference type="GO" id="GO:0005524">
    <property type="term" value="F:ATP binding"/>
    <property type="evidence" value="ECO:0007669"/>
    <property type="project" value="UniProtKB-KW"/>
</dbReference>
<evidence type="ECO:0000256" key="3">
    <source>
        <dbReference type="ARBA" id="ARBA00022741"/>
    </source>
</evidence>
<dbReference type="Gene3D" id="3.40.50.300">
    <property type="entry name" value="P-loop containing nucleotide triphosphate hydrolases"/>
    <property type="match status" value="2"/>
</dbReference>
<evidence type="ECO:0000259" key="6">
    <source>
        <dbReference type="PROSITE" id="PS50893"/>
    </source>
</evidence>
<evidence type="ECO:0000256" key="5">
    <source>
        <dbReference type="SAM" id="MobiDB-lite"/>
    </source>
</evidence>
<feature type="domain" description="ABC transporter" evidence="6">
    <location>
        <begin position="296"/>
        <end position="540"/>
    </location>
</feature>
<evidence type="ECO:0000256" key="4">
    <source>
        <dbReference type="ARBA" id="ARBA00022840"/>
    </source>
</evidence>
<dbReference type="InterPro" id="IPR013563">
    <property type="entry name" value="Oligopep_ABC_C"/>
</dbReference>
<organism evidence="7 8">
    <name type="scientific">Streptomyces cheonanensis</name>
    <dbReference type="NCBI Taxonomy" id="312720"/>
    <lineage>
        <taxon>Bacteria</taxon>
        <taxon>Bacillati</taxon>
        <taxon>Actinomycetota</taxon>
        <taxon>Actinomycetes</taxon>
        <taxon>Kitasatosporales</taxon>
        <taxon>Streptomycetaceae</taxon>
        <taxon>Streptomyces</taxon>
    </lineage>
</organism>
<dbReference type="Proteomes" id="UP001403094">
    <property type="component" value="Unassembled WGS sequence"/>
</dbReference>